<dbReference type="RefSeq" id="WP_110437959.1">
    <property type="nucleotide sequence ID" value="NZ_CP046393.1"/>
</dbReference>
<protein>
    <submittedName>
        <fullName evidence="1">Uncharacterized protein</fullName>
    </submittedName>
</protein>
<dbReference type="AlphaFoldDB" id="A0A318MZL0"/>
<dbReference type="OrthoDB" id="7262119at2"/>
<organism evidence="1 2">
    <name type="scientific">Commensalibacter melissae</name>
    <dbReference type="NCBI Taxonomy" id="2070537"/>
    <lineage>
        <taxon>Bacteria</taxon>
        <taxon>Pseudomonadati</taxon>
        <taxon>Pseudomonadota</taxon>
        <taxon>Alphaproteobacteria</taxon>
        <taxon>Acetobacterales</taxon>
        <taxon>Acetobacteraceae</taxon>
    </lineage>
</organism>
<comment type="caution">
    <text evidence="1">The sequence shown here is derived from an EMBL/GenBank/DDBJ whole genome shotgun (WGS) entry which is preliminary data.</text>
</comment>
<sequence length="1147" mass="126586">MTLKGILQVFTSLILIIKGFELSNIHAEDNTKISQNNALNKTSKLNFGSNNSSVSGQVIFDPLGYEGGVALGTGQGKNTKLAIVVDKNNYIIFKSSISSPILTAAAGYIDSEKRVTGQGTMQTWNMFYPGNAHTEFTNIDPLGDRGGFDFYDIKTRDIINTKDPENSEDIQKTQPIFRVGKTETFFDVQPTMKKGVSISSSLPVSFPTGSLDGNNQTVYMFYNPYNSNKQREISESESNRIGYNQTLDKDTFYFTNLRYGNKYKFDGNVTAQELFVNNTPVMQGGYEAVSPYNNDKVNLISLTKQGEGNVVGYDWNNVRRNTLMIGGNDRSSNVGIKANCQTTSSGDEGGSCYQFINMSGPQYDHRSGSGGSDSVNMDIRSANSSPIDVIGGNKLVQNPDGSYIVKGNEFFLAENTSAGANKFKIKGIFGCGLTGMHSSGKTKCVLTGINVLDANGNLVNPKTTQVIVTPEEYIPSNQIDKNGKILDDGITTVKLSNNFKLKDALTTENSVNIKFYSADDKAYAVKLEKARAIIYPALSEKEANLIHLRMAIWTNYAKNMQDTEQGGSNKSGVDLPNYYYGYNAENPLTTINDYNGHPIATIIKIETYAYPGSNLTKPGWISYSSSQPIEHAPGSNDGDNLDYRLTYKNIKDKNIFIRNTNYHHYSQPTLFLGLSDKNFNLYLDQAYINAPDSITRNYDNEWDFMLHSSRDGMLASHGLTMTWGQSLKNGEHNGLFSNDSYMLNLSGADLMPQGLLINGVTRKGGQSIRTDAGFGVYKWAYPMQELDKAGKAQTIAALGQAKTKTGSYQLISYMSNDGSNHNYAGLDPTNNSLHLGLTKLNLQVLDNKHPFGDDGITLEQNTSPTCEGLNFGSNNCFVLGQVIFDPLGYEGGVALGTGQGKNTKLGIVVDKNNYIIFKSSISSPILTAAAGYIDSEKRVTGQGTMQTWNMFYPGNAHTEFTNIDPLGDRGGFDFYDIKTRDIINTKDPENSEDIQKTQPIFRVGKTETFFDVQPTMKKGVSISSSLPVSFPTGSLDGNNQTVYMFYNPYNSNKQREISESESNRIGYNQTLDKDTFYFTNLRYGNKYKFDGNVNVTEMITAKKIKISLSTPSSSSENCSAGEFKDDTNYHYVCVATNKWKRVALSDF</sequence>
<accession>A0A318MZL0</accession>
<name>A0A318MZL0_9PROT</name>
<gene>
    <name evidence="1" type="ORF">DK869_00025</name>
</gene>
<evidence type="ECO:0000313" key="2">
    <source>
        <dbReference type="Proteomes" id="UP000247565"/>
    </source>
</evidence>
<evidence type="ECO:0000313" key="1">
    <source>
        <dbReference type="EMBL" id="PXZ01439.1"/>
    </source>
</evidence>
<keyword evidence="2" id="KW-1185">Reference proteome</keyword>
<dbReference type="Proteomes" id="UP000247565">
    <property type="component" value="Unassembled WGS sequence"/>
</dbReference>
<reference evidence="1 2" key="1">
    <citation type="submission" date="2018-05" db="EMBL/GenBank/DDBJ databases">
        <title>Reference genomes for bee gut microbiota database.</title>
        <authorList>
            <person name="Ellegaard K.M."/>
        </authorList>
    </citation>
    <scope>NUCLEOTIDE SEQUENCE [LARGE SCALE GENOMIC DNA]</scope>
    <source>
        <strain evidence="1 2">ESL0284</strain>
    </source>
</reference>
<dbReference type="EMBL" id="QGLT01000001">
    <property type="protein sequence ID" value="PXZ01439.1"/>
    <property type="molecule type" value="Genomic_DNA"/>
</dbReference>
<proteinExistence type="predicted"/>